<accession>A0A9Q1BYW8</accession>
<organism evidence="2 3">
    <name type="scientific">Holothuria leucospilota</name>
    <name type="common">Black long sea cucumber</name>
    <name type="synonym">Mertensiothuria leucospilota</name>
    <dbReference type="NCBI Taxonomy" id="206669"/>
    <lineage>
        <taxon>Eukaryota</taxon>
        <taxon>Metazoa</taxon>
        <taxon>Echinodermata</taxon>
        <taxon>Eleutherozoa</taxon>
        <taxon>Echinozoa</taxon>
        <taxon>Holothuroidea</taxon>
        <taxon>Aspidochirotacea</taxon>
        <taxon>Aspidochirotida</taxon>
        <taxon>Holothuriidae</taxon>
        <taxon>Holothuria</taxon>
    </lineage>
</organism>
<reference evidence="2" key="1">
    <citation type="submission" date="2021-10" db="EMBL/GenBank/DDBJ databases">
        <title>Tropical sea cucumber genome reveals ecological adaptation and Cuvierian tubules defense mechanism.</title>
        <authorList>
            <person name="Chen T."/>
        </authorList>
    </citation>
    <scope>NUCLEOTIDE SEQUENCE</scope>
    <source>
        <strain evidence="2">Nanhai2018</strain>
        <tissue evidence="2">Muscle</tissue>
    </source>
</reference>
<keyword evidence="3" id="KW-1185">Reference proteome</keyword>
<feature type="compositionally biased region" description="Polar residues" evidence="1">
    <location>
        <begin position="145"/>
        <end position="158"/>
    </location>
</feature>
<proteinExistence type="predicted"/>
<evidence type="ECO:0008006" key="4">
    <source>
        <dbReference type="Google" id="ProtNLM"/>
    </source>
</evidence>
<comment type="caution">
    <text evidence="2">The sequence shown here is derived from an EMBL/GenBank/DDBJ whole genome shotgun (WGS) entry which is preliminary data.</text>
</comment>
<sequence>MERTTLAYKLKEGVAEVAHQRTVKDLKETPFSINLDECTNRANNKVLTVLVSYFSESQGPRVEQSFSIMNDVICPKTNRLQVSTFGAIQTVKYDLQASHQTSIERYYREDRLKSPVDKHLCHHMQTSYSQHKQKQEAKPKAKLQINPTATKTKSTTNVHKVAKRIIQQQKAREEVLRKKRCK</sequence>
<feature type="region of interest" description="Disordered" evidence="1">
    <location>
        <begin position="128"/>
        <end position="160"/>
    </location>
</feature>
<dbReference type="Proteomes" id="UP001152320">
    <property type="component" value="Chromosome 10"/>
</dbReference>
<evidence type="ECO:0000256" key="1">
    <source>
        <dbReference type="SAM" id="MobiDB-lite"/>
    </source>
</evidence>
<name>A0A9Q1BYW8_HOLLE</name>
<evidence type="ECO:0000313" key="2">
    <source>
        <dbReference type="EMBL" id="KAJ8035501.1"/>
    </source>
</evidence>
<dbReference type="EMBL" id="JAIZAY010000010">
    <property type="protein sequence ID" value="KAJ8035501.1"/>
    <property type="molecule type" value="Genomic_DNA"/>
</dbReference>
<dbReference type="AlphaFoldDB" id="A0A9Q1BYW8"/>
<gene>
    <name evidence="2" type="ORF">HOLleu_22751</name>
</gene>
<protein>
    <recommendedName>
        <fullName evidence="4">DUF4371 domain-containing protein</fullName>
    </recommendedName>
</protein>
<dbReference type="OrthoDB" id="8950845at2759"/>
<evidence type="ECO:0000313" key="3">
    <source>
        <dbReference type="Proteomes" id="UP001152320"/>
    </source>
</evidence>